<comment type="similarity">
    <text evidence="1">Belongs to the peptidase C48 family.</text>
</comment>
<dbReference type="Pfam" id="PF13963">
    <property type="entry name" value="Transpos_assoc"/>
    <property type="match status" value="1"/>
</dbReference>
<evidence type="ECO:0000256" key="2">
    <source>
        <dbReference type="ARBA" id="ARBA00022670"/>
    </source>
</evidence>
<evidence type="ECO:0000313" key="7">
    <source>
        <dbReference type="Proteomes" id="UP000596660"/>
    </source>
</evidence>
<reference evidence="6" key="2">
    <citation type="submission" date="2021-03" db="UniProtKB">
        <authorList>
            <consortium name="EnsemblPlants"/>
        </authorList>
    </citation>
    <scope>IDENTIFICATION</scope>
</reference>
<sequence>MDRKWMSKDRTGGEYEKGMEEFIAFAVKHSKHPNRIICPCVECCFQTRLSAEELRDHLTIYGLDENYTNWVRHVEVGDVSLDWGGAHDEPNEDNTWEGGDHLEELTRVMRSSQQDADGTNASFKRNRPTTTKRGATRMKKVVRARNRKMVFPVQWNSKGQPIGNNSVIMSSYLGATTRSTIPINYEDWDRVPYALKNAIWEDVSTALTYQNHIGQKTSEDNRQRAKKNKYPQKRSHRGCARLEQDMLAELASTDNPMTSIPRASMWKAIRSDKRTGKVYEKAQEVAEKIDMLENLAANGEFPDSGREDVLFKALGNKAEHGGRVRGVGSGVNITDYFGSLKNPKESQDEVKDLKSMVMAMSNELRELRSLVNSGTQSKKTTICDTIIAEENEEELTPSCNSPIEFPEGLTACELALSEPSYRIVATGKVHNIPNVARVVHGVPLLSNQVRVSIEYIYEKQALLPVPLKDEAYTLNEALGTHVAWPCHLVIIAGKIPTQPTSKAKQTNCTKGSKNDNQVTAFPSLQTTSNALKTRSFPGQTNAKIPITPKVKEKEVDQSWQAKKPEEQTTSKTKLSTVDMEVVINVDALPHELRLTYMYAKRMKKDEQIMIPMEEAIVNQSQQIYMGKEEIFQLIAQEEIGACHMSAYIMLMYRNCQATGKSKFGFLCPSSISLVVQSRHEEKIQENRVERARYIVNALQGTTRKEKVYLAPYNAGRHWILCVIDPEADVVYYLDPLRKENCPIGDDLRSVVETALLIYQNQVVGSKKVKKSTTWSKIQCPRQNNGVDCGYYVLRFMRDIIAHNQPQIPEMYFSDCLWPNYSTEQIDEVKTELARHILYFAS</sequence>
<dbReference type="SUPFAM" id="SSF54001">
    <property type="entry name" value="Cysteine proteinases"/>
    <property type="match status" value="1"/>
</dbReference>
<protein>
    <recommendedName>
        <fullName evidence="5">Ubiquitin-like protease family profile domain-containing protein</fullName>
    </recommendedName>
</protein>
<feature type="compositionally biased region" description="Polar residues" evidence="4">
    <location>
        <begin position="111"/>
        <end position="133"/>
    </location>
</feature>
<proteinExistence type="inferred from homology"/>
<dbReference type="InterPro" id="IPR058352">
    <property type="entry name" value="DUF8039"/>
</dbReference>
<dbReference type="InterPro" id="IPR029480">
    <property type="entry name" value="Transpos_assoc"/>
</dbReference>
<dbReference type="PANTHER" id="PTHR33018:SF31">
    <property type="entry name" value="TRANSPOSASE, PTTA_EN_SPM, PLANT"/>
    <property type="match status" value="1"/>
</dbReference>
<dbReference type="Gene3D" id="3.40.395.10">
    <property type="entry name" value="Adenoviral Proteinase, Chain A"/>
    <property type="match status" value="1"/>
</dbReference>
<keyword evidence="7" id="KW-1185">Reference proteome</keyword>
<dbReference type="Pfam" id="PF02902">
    <property type="entry name" value="Peptidase_C48"/>
    <property type="match status" value="1"/>
</dbReference>
<dbReference type="PANTHER" id="PTHR33018">
    <property type="entry name" value="OS10G0338966 PROTEIN-RELATED"/>
    <property type="match status" value="1"/>
</dbReference>
<dbReference type="Pfam" id="PF26133">
    <property type="entry name" value="DUF8039"/>
    <property type="match status" value="1"/>
</dbReference>
<dbReference type="PROSITE" id="PS50600">
    <property type="entry name" value="ULP_PROTEASE"/>
    <property type="match status" value="1"/>
</dbReference>
<dbReference type="EnsemblPlants" id="AUR62026574-RA">
    <property type="protein sequence ID" value="AUR62026574-RA:cds"/>
    <property type="gene ID" value="AUR62026574"/>
</dbReference>
<accession>A0A803MBV7</accession>
<name>A0A803MBV7_CHEQI</name>
<organism evidence="6 7">
    <name type="scientific">Chenopodium quinoa</name>
    <name type="common">Quinoa</name>
    <dbReference type="NCBI Taxonomy" id="63459"/>
    <lineage>
        <taxon>Eukaryota</taxon>
        <taxon>Viridiplantae</taxon>
        <taxon>Streptophyta</taxon>
        <taxon>Embryophyta</taxon>
        <taxon>Tracheophyta</taxon>
        <taxon>Spermatophyta</taxon>
        <taxon>Magnoliopsida</taxon>
        <taxon>eudicotyledons</taxon>
        <taxon>Gunneridae</taxon>
        <taxon>Pentapetalae</taxon>
        <taxon>Caryophyllales</taxon>
        <taxon>Chenopodiaceae</taxon>
        <taxon>Chenopodioideae</taxon>
        <taxon>Atripliceae</taxon>
        <taxon>Chenopodium</taxon>
    </lineage>
</organism>
<dbReference type="Gramene" id="AUR62026574-RA">
    <property type="protein sequence ID" value="AUR62026574-RA:cds"/>
    <property type="gene ID" value="AUR62026574"/>
</dbReference>
<dbReference type="GO" id="GO:0006508">
    <property type="term" value="P:proteolysis"/>
    <property type="evidence" value="ECO:0007669"/>
    <property type="project" value="UniProtKB-KW"/>
</dbReference>
<evidence type="ECO:0000259" key="5">
    <source>
        <dbReference type="PROSITE" id="PS50600"/>
    </source>
</evidence>
<feature type="domain" description="Ubiquitin-like protease family profile" evidence="5">
    <location>
        <begin position="623"/>
        <end position="799"/>
    </location>
</feature>
<feature type="region of interest" description="Disordered" evidence="4">
    <location>
        <begin position="111"/>
        <end position="136"/>
    </location>
</feature>
<evidence type="ECO:0000256" key="1">
    <source>
        <dbReference type="ARBA" id="ARBA00005234"/>
    </source>
</evidence>
<dbReference type="InterPro" id="IPR038765">
    <property type="entry name" value="Papain-like_cys_pep_sf"/>
</dbReference>
<feature type="compositionally biased region" description="Basic residues" evidence="4">
    <location>
        <begin position="224"/>
        <end position="237"/>
    </location>
</feature>
<dbReference type="InterPro" id="IPR003653">
    <property type="entry name" value="Peptidase_C48_C"/>
</dbReference>
<dbReference type="OMA" id="CIWAKET"/>
<dbReference type="AlphaFoldDB" id="A0A803MBV7"/>
<evidence type="ECO:0000256" key="4">
    <source>
        <dbReference type="SAM" id="MobiDB-lite"/>
    </source>
</evidence>
<dbReference type="Proteomes" id="UP000596660">
    <property type="component" value="Unplaced"/>
</dbReference>
<reference evidence="6" key="1">
    <citation type="journal article" date="2017" name="Nature">
        <title>The genome of Chenopodium quinoa.</title>
        <authorList>
            <person name="Jarvis D.E."/>
            <person name="Ho Y.S."/>
            <person name="Lightfoot D.J."/>
            <person name="Schmoeckel S.M."/>
            <person name="Li B."/>
            <person name="Borm T.J.A."/>
            <person name="Ohyanagi H."/>
            <person name="Mineta K."/>
            <person name="Michell C.T."/>
            <person name="Saber N."/>
            <person name="Kharbatia N.M."/>
            <person name="Rupper R.R."/>
            <person name="Sharp A.R."/>
            <person name="Dally N."/>
            <person name="Boughton B.A."/>
            <person name="Woo Y.H."/>
            <person name="Gao G."/>
            <person name="Schijlen E.G.W.M."/>
            <person name="Guo X."/>
            <person name="Momin A.A."/>
            <person name="Negrao S."/>
            <person name="Al-Babili S."/>
            <person name="Gehring C."/>
            <person name="Roessner U."/>
            <person name="Jung C."/>
            <person name="Murphy K."/>
            <person name="Arold S.T."/>
            <person name="Gojobori T."/>
            <person name="van der Linden C.G."/>
            <person name="van Loo E.N."/>
            <person name="Jellen E.N."/>
            <person name="Maughan P.J."/>
            <person name="Tester M."/>
        </authorList>
    </citation>
    <scope>NUCLEOTIDE SEQUENCE [LARGE SCALE GENOMIC DNA]</scope>
    <source>
        <strain evidence="6">cv. PI 614886</strain>
    </source>
</reference>
<evidence type="ECO:0000313" key="6">
    <source>
        <dbReference type="EnsemblPlants" id="AUR62026574-RA:cds"/>
    </source>
</evidence>
<keyword evidence="2" id="KW-0645">Protease</keyword>
<keyword evidence="3" id="KW-0378">Hydrolase</keyword>
<feature type="region of interest" description="Disordered" evidence="4">
    <location>
        <begin position="214"/>
        <end position="237"/>
    </location>
</feature>
<dbReference type="GO" id="GO:0008234">
    <property type="term" value="F:cysteine-type peptidase activity"/>
    <property type="evidence" value="ECO:0007669"/>
    <property type="project" value="InterPro"/>
</dbReference>
<evidence type="ECO:0000256" key="3">
    <source>
        <dbReference type="ARBA" id="ARBA00022801"/>
    </source>
</evidence>